<evidence type="ECO:0000313" key="8">
    <source>
        <dbReference type="Proteomes" id="UP001300692"/>
    </source>
</evidence>
<dbReference type="Pfam" id="PF07495">
    <property type="entry name" value="Y_Y_Y"/>
    <property type="match status" value="1"/>
</dbReference>
<dbReference type="PRINTS" id="PR00344">
    <property type="entry name" value="BCTRLSENSOR"/>
</dbReference>
<evidence type="ECO:0000256" key="4">
    <source>
        <dbReference type="SAM" id="Coils"/>
    </source>
</evidence>
<keyword evidence="5" id="KW-1133">Transmembrane helix</keyword>
<keyword evidence="4" id="KW-0175">Coiled coil</keyword>
<dbReference type="Gene3D" id="2.130.10.10">
    <property type="entry name" value="YVTN repeat-like/Quinoprotein amine dehydrogenase"/>
    <property type="match status" value="3"/>
</dbReference>
<organism evidence="7 8">
    <name type="scientific">Reichenbachiella ulvae</name>
    <dbReference type="NCBI Taxonomy" id="2980104"/>
    <lineage>
        <taxon>Bacteria</taxon>
        <taxon>Pseudomonadati</taxon>
        <taxon>Bacteroidota</taxon>
        <taxon>Cytophagia</taxon>
        <taxon>Cytophagales</taxon>
        <taxon>Reichenbachiellaceae</taxon>
        <taxon>Reichenbachiella</taxon>
    </lineage>
</organism>
<dbReference type="RefSeq" id="WP_264140260.1">
    <property type="nucleotide sequence ID" value="NZ_JAOYOD010000001.1"/>
</dbReference>
<reference evidence="7 8" key="1">
    <citation type="submission" date="2022-10" db="EMBL/GenBank/DDBJ databases">
        <title>Comparative genomics and taxonomic characterization of three novel marine species of genus Reichenbachiella exhibiting antioxidant and polysaccharide degradation activities.</title>
        <authorList>
            <person name="Muhammad N."/>
            <person name="Lee Y.-J."/>
            <person name="Ko J."/>
            <person name="Kim S.-G."/>
        </authorList>
    </citation>
    <scope>NUCLEOTIDE SEQUENCE [LARGE SCALE GENOMIC DNA]</scope>
    <source>
        <strain evidence="7 8">ABR2-5</strain>
    </source>
</reference>
<dbReference type="Gene3D" id="3.30.565.10">
    <property type="entry name" value="Histidine kinase-like ATPase, C-terminal domain"/>
    <property type="match status" value="1"/>
</dbReference>
<dbReference type="InterPro" id="IPR013783">
    <property type="entry name" value="Ig-like_fold"/>
</dbReference>
<feature type="transmembrane region" description="Helical" evidence="5">
    <location>
        <begin position="811"/>
        <end position="831"/>
    </location>
</feature>
<dbReference type="PANTHER" id="PTHR43547">
    <property type="entry name" value="TWO-COMPONENT HISTIDINE KINASE"/>
    <property type="match status" value="1"/>
</dbReference>
<dbReference type="InterPro" id="IPR011110">
    <property type="entry name" value="Reg_prop"/>
</dbReference>
<feature type="coiled-coil region" evidence="4">
    <location>
        <begin position="833"/>
        <end position="924"/>
    </location>
</feature>
<evidence type="ECO:0000256" key="3">
    <source>
        <dbReference type="ARBA" id="ARBA00022553"/>
    </source>
</evidence>
<sequence>MASNINNILNLRISLLCWAIYLLPIQIDAQPSLWFNHLSIEEGLTHANVNAILQDSEGFIWIATFDGLCKYDGYRVTTYSSQFGDSTTLVSNLITDIIEDKDGYLWVSTTNGISRFDKKTKRFSNLTHRPGDRNTISHNSVWSLMQDNKGRIWAGTFGGGLNRIENPEDFPNVQITHFENASDNPKSLSQNWVMDIYEDNKGRIWIGTVGNYLNRYVPERNHFDRILLADDSHINNSVWKIEEDNTGRLWLGTETGLSRYDPEQEQIRNFVYDEADSTTITEGQIRAICFDSNNNLWVGTQFGLNLYDPKHDRFSHYLHDEIDIMTISSDEAWCIEEDNQGNIWIGTYSGGVSYFHPSYTSFAHVTYNPLNKQGIQGNNITGFSESPEGNLWIAIDHSGLDYWDRKKNKITHYRPNGNGEYGLSSSSVMEVFQDSEGYVWTGIYYHGLNRLDPKTGIIKKYPANPAHKGMLNNGNVWAIEEDSEGNLWIGTIGGGLNLYDRATDTFSNFGWDFNDTTALSHENVWSLLLDGDSLVWVGTNQGLNILNRETGIFKRYLYDPSDSTSLQNNTVQALYKDSKNRIWIGTQGGGLNRLNRKTGEFESISKKDGLSSENIAGILEDKNGNLWVSTNEGISKINTETYEIRNFSTGLKNNQFNLESCIRTEDGYMYFGGTNGFNSFHPDSIVDIRQESKVAITDFQVFNQSENMADYMIESMDSIPTLELKHTESVFSFEFSALNYIASEQVNYAYRLYNFEKEWIVTNSNRRFVTYTNIPAGEYMLSIKATDTEGVWMDQITYLRIVINPPWWMTWWFRVYMTLAVITVIYFAYQVRMKFIYNQKRALEEEVKNRTAEVVEQKEALQHQAQMLQQYNQDILSKNELLKDLHRQKDGMIGIVAHDLRSPLNNIKGLVNLLKKSNDEEEEQKYYKLINQLIDQGTLLISDLLYVSGMKQFDIKLNIESFDIKEYIGDWLDNYKTDLEKKEQILDLDFPLAGLMVESDKDVLRRILDNIFTNAMKFSERGKLIHMGINPGVEEYSITITDQGPGISEEDKEKMFEMFQKLSAKPTEGESSSGLGLSIVKALVEKLRGRIEVESELGKGTSFIMTFPIKMEWD</sequence>
<evidence type="ECO:0000259" key="6">
    <source>
        <dbReference type="PROSITE" id="PS50109"/>
    </source>
</evidence>
<keyword evidence="7" id="KW-0067">ATP-binding</keyword>
<dbReference type="PANTHER" id="PTHR43547:SF2">
    <property type="entry name" value="HYBRID SIGNAL TRANSDUCTION HISTIDINE KINASE C"/>
    <property type="match status" value="1"/>
</dbReference>
<dbReference type="Pfam" id="PF07494">
    <property type="entry name" value="Reg_prop"/>
    <property type="match status" value="10"/>
</dbReference>
<protein>
    <recommendedName>
        <fullName evidence="2">histidine kinase</fullName>
        <ecNumber evidence="2">2.7.13.3</ecNumber>
    </recommendedName>
</protein>
<dbReference type="Gene3D" id="2.60.40.10">
    <property type="entry name" value="Immunoglobulins"/>
    <property type="match status" value="1"/>
</dbReference>
<dbReference type="InterPro" id="IPR036890">
    <property type="entry name" value="HATPase_C_sf"/>
</dbReference>
<keyword evidence="5" id="KW-0812">Transmembrane</keyword>
<dbReference type="CDD" id="cd00082">
    <property type="entry name" value="HisKA"/>
    <property type="match status" value="1"/>
</dbReference>
<keyword evidence="5" id="KW-0472">Membrane</keyword>
<name>A0ABT3D0J5_9BACT</name>
<dbReference type="Proteomes" id="UP001300692">
    <property type="component" value="Unassembled WGS sequence"/>
</dbReference>
<dbReference type="SUPFAM" id="SSF63829">
    <property type="entry name" value="Calcium-dependent phosphotriesterase"/>
    <property type="match status" value="3"/>
</dbReference>
<keyword evidence="8" id="KW-1185">Reference proteome</keyword>
<dbReference type="SUPFAM" id="SSF55874">
    <property type="entry name" value="ATPase domain of HSP90 chaperone/DNA topoisomerase II/histidine kinase"/>
    <property type="match status" value="1"/>
</dbReference>
<comment type="catalytic activity">
    <reaction evidence="1">
        <text>ATP + protein L-histidine = ADP + protein N-phospho-L-histidine.</text>
        <dbReference type="EC" id="2.7.13.3"/>
    </reaction>
</comment>
<dbReference type="InterPro" id="IPR036097">
    <property type="entry name" value="HisK_dim/P_sf"/>
</dbReference>
<dbReference type="EC" id="2.7.13.3" evidence="2"/>
<keyword evidence="7" id="KW-0547">Nucleotide-binding</keyword>
<evidence type="ECO:0000313" key="7">
    <source>
        <dbReference type="EMBL" id="MCV9389339.1"/>
    </source>
</evidence>
<dbReference type="InterPro" id="IPR003661">
    <property type="entry name" value="HisK_dim/P_dom"/>
</dbReference>
<proteinExistence type="predicted"/>
<evidence type="ECO:0000256" key="5">
    <source>
        <dbReference type="SAM" id="Phobius"/>
    </source>
</evidence>
<dbReference type="SUPFAM" id="SSF47384">
    <property type="entry name" value="Homodimeric domain of signal transducing histidine kinase"/>
    <property type="match status" value="1"/>
</dbReference>
<feature type="domain" description="Histidine kinase" evidence="6">
    <location>
        <begin position="895"/>
        <end position="1111"/>
    </location>
</feature>
<dbReference type="InterPro" id="IPR005467">
    <property type="entry name" value="His_kinase_dom"/>
</dbReference>
<dbReference type="Pfam" id="PF02518">
    <property type="entry name" value="HATPase_c"/>
    <property type="match status" value="1"/>
</dbReference>
<dbReference type="Gene3D" id="1.10.287.130">
    <property type="match status" value="1"/>
</dbReference>
<dbReference type="SMART" id="SM00387">
    <property type="entry name" value="HATPase_c"/>
    <property type="match status" value="1"/>
</dbReference>
<dbReference type="SMART" id="SM00388">
    <property type="entry name" value="HisKA"/>
    <property type="match status" value="1"/>
</dbReference>
<dbReference type="InterPro" id="IPR015943">
    <property type="entry name" value="WD40/YVTN_repeat-like_dom_sf"/>
</dbReference>
<dbReference type="Pfam" id="PF00512">
    <property type="entry name" value="HisKA"/>
    <property type="match status" value="1"/>
</dbReference>
<dbReference type="EMBL" id="JAOYOD010000001">
    <property type="protein sequence ID" value="MCV9389339.1"/>
    <property type="molecule type" value="Genomic_DNA"/>
</dbReference>
<gene>
    <name evidence="7" type="ORF">N7U62_21920</name>
</gene>
<accession>A0ABT3D0J5</accession>
<evidence type="ECO:0000256" key="1">
    <source>
        <dbReference type="ARBA" id="ARBA00000085"/>
    </source>
</evidence>
<dbReference type="InterPro" id="IPR011123">
    <property type="entry name" value="Y_Y_Y"/>
</dbReference>
<comment type="caution">
    <text evidence="7">The sequence shown here is derived from an EMBL/GenBank/DDBJ whole genome shotgun (WGS) entry which is preliminary data.</text>
</comment>
<dbReference type="InterPro" id="IPR003594">
    <property type="entry name" value="HATPase_dom"/>
</dbReference>
<dbReference type="PROSITE" id="PS50109">
    <property type="entry name" value="HIS_KIN"/>
    <property type="match status" value="1"/>
</dbReference>
<evidence type="ECO:0000256" key="2">
    <source>
        <dbReference type="ARBA" id="ARBA00012438"/>
    </source>
</evidence>
<dbReference type="InterPro" id="IPR004358">
    <property type="entry name" value="Sig_transdc_His_kin-like_C"/>
</dbReference>
<dbReference type="GO" id="GO:0005524">
    <property type="term" value="F:ATP binding"/>
    <property type="evidence" value="ECO:0007669"/>
    <property type="project" value="UniProtKB-KW"/>
</dbReference>
<keyword evidence="3" id="KW-0597">Phosphoprotein</keyword>